<dbReference type="InterPro" id="IPR001387">
    <property type="entry name" value="Cro/C1-type_HTH"/>
</dbReference>
<dbReference type="EMBL" id="QJSX01000010">
    <property type="protein sequence ID" value="PYE53180.1"/>
    <property type="molecule type" value="Genomic_DNA"/>
</dbReference>
<proteinExistence type="predicted"/>
<protein>
    <submittedName>
        <fullName evidence="2">Helix-turn-helix protein</fullName>
    </submittedName>
</protein>
<dbReference type="GO" id="GO:0003677">
    <property type="term" value="F:DNA binding"/>
    <property type="evidence" value="ECO:0007669"/>
    <property type="project" value="InterPro"/>
</dbReference>
<evidence type="ECO:0000313" key="2">
    <source>
        <dbReference type="EMBL" id="PYE53180.1"/>
    </source>
</evidence>
<dbReference type="OrthoDB" id="71582at2"/>
<keyword evidence="3" id="KW-1185">Reference proteome</keyword>
<dbReference type="RefSeq" id="WP_110887382.1">
    <property type="nucleotide sequence ID" value="NZ_QJSX01000010.1"/>
</dbReference>
<dbReference type="CDD" id="cd00093">
    <property type="entry name" value="HTH_XRE"/>
    <property type="match status" value="1"/>
</dbReference>
<gene>
    <name evidence="2" type="ORF">DES52_110164</name>
</gene>
<dbReference type="InterPro" id="IPR010982">
    <property type="entry name" value="Lambda_DNA-bd_dom_sf"/>
</dbReference>
<dbReference type="AlphaFoldDB" id="A0A318S649"/>
<organism evidence="2 3">
    <name type="scientific">Deinococcus yavapaiensis KR-236</name>
    <dbReference type="NCBI Taxonomy" id="694435"/>
    <lineage>
        <taxon>Bacteria</taxon>
        <taxon>Thermotogati</taxon>
        <taxon>Deinococcota</taxon>
        <taxon>Deinococci</taxon>
        <taxon>Deinococcales</taxon>
        <taxon>Deinococcaceae</taxon>
        <taxon>Deinococcus</taxon>
    </lineage>
</organism>
<dbReference type="Pfam" id="PF01381">
    <property type="entry name" value="HTH_3"/>
    <property type="match status" value="1"/>
</dbReference>
<sequence length="83" mass="9187">MTWDEIEAATRQKIRAQPRGYATRLAEKLGVSRAAVSHMVRGEQAIPSERIADILDTLGLELCIAPKGTNDRLRAVFQDPDPT</sequence>
<feature type="domain" description="HTH cro/C1-type" evidence="1">
    <location>
        <begin position="25"/>
        <end position="65"/>
    </location>
</feature>
<reference evidence="2 3" key="1">
    <citation type="submission" date="2018-06" db="EMBL/GenBank/DDBJ databases">
        <title>Genomic Encyclopedia of Type Strains, Phase IV (KMG-IV): sequencing the most valuable type-strain genomes for metagenomic binning, comparative biology and taxonomic classification.</title>
        <authorList>
            <person name="Goeker M."/>
        </authorList>
    </citation>
    <scope>NUCLEOTIDE SEQUENCE [LARGE SCALE GENOMIC DNA]</scope>
    <source>
        <strain evidence="2 3">DSM 18048</strain>
    </source>
</reference>
<comment type="caution">
    <text evidence="2">The sequence shown here is derived from an EMBL/GenBank/DDBJ whole genome shotgun (WGS) entry which is preliminary data.</text>
</comment>
<dbReference type="SUPFAM" id="SSF47413">
    <property type="entry name" value="lambda repressor-like DNA-binding domains"/>
    <property type="match status" value="1"/>
</dbReference>
<accession>A0A318S649</accession>
<dbReference type="PROSITE" id="PS50943">
    <property type="entry name" value="HTH_CROC1"/>
    <property type="match status" value="1"/>
</dbReference>
<evidence type="ECO:0000259" key="1">
    <source>
        <dbReference type="PROSITE" id="PS50943"/>
    </source>
</evidence>
<dbReference type="Gene3D" id="1.10.260.40">
    <property type="entry name" value="lambda repressor-like DNA-binding domains"/>
    <property type="match status" value="1"/>
</dbReference>
<name>A0A318S649_9DEIO</name>
<dbReference type="Proteomes" id="UP000248326">
    <property type="component" value="Unassembled WGS sequence"/>
</dbReference>
<evidence type="ECO:0000313" key="3">
    <source>
        <dbReference type="Proteomes" id="UP000248326"/>
    </source>
</evidence>